<dbReference type="EMBL" id="FNIJ01000006">
    <property type="protein sequence ID" value="SDN96195.1"/>
    <property type="molecule type" value="Genomic_DNA"/>
</dbReference>
<evidence type="ECO:0000259" key="4">
    <source>
        <dbReference type="Pfam" id="PF00497"/>
    </source>
</evidence>
<dbReference type="AlphaFoldDB" id="A0A1H0FNI5"/>
<sequence>MACKPSLCGLALTLTLAAGLCAAAPATNRFGCEEPLRLAFHDSDLFYRDGQGIDADLLAELQLRSGCSFEASVRPREEIWKALAAGELDMATGGTLNAERRRQAFFLPYAYVREKLIVPLRLAAQVRTLGDVQQMPGARLGVIAGHQHGVYIESMLRILGATGRVQEYPDEAAAFGALFDGRIEALVGHEQNLFGSARDPDSRKQYRVFDVAEASALVHGLMLSRRHFSPAQSAEWQRLMDGLRLDGSLARIVHRNASPEAAADLLDSSNHRNVME</sequence>
<comment type="similarity">
    <text evidence="1">Belongs to the bacterial solute-binding protein 3 family.</text>
</comment>
<evidence type="ECO:0000256" key="1">
    <source>
        <dbReference type="ARBA" id="ARBA00010333"/>
    </source>
</evidence>
<dbReference type="STRING" id="198616.SAMN05216193_106271"/>
<protein>
    <submittedName>
        <fullName evidence="5">Polar amino acid transport system substrate-binding protein</fullName>
    </submittedName>
</protein>
<feature type="signal peptide" evidence="3">
    <location>
        <begin position="1"/>
        <end position="23"/>
    </location>
</feature>
<dbReference type="Gene3D" id="3.40.190.10">
    <property type="entry name" value="Periplasmic binding protein-like II"/>
    <property type="match status" value="2"/>
</dbReference>
<evidence type="ECO:0000313" key="5">
    <source>
        <dbReference type="EMBL" id="SDN96195.1"/>
    </source>
</evidence>
<dbReference type="PANTHER" id="PTHR35936:SF35">
    <property type="entry name" value="L-CYSTINE-BINDING PROTEIN TCYJ"/>
    <property type="match status" value="1"/>
</dbReference>
<dbReference type="OrthoDB" id="8587625at2"/>
<feature type="chain" id="PRO_5017410703" evidence="3">
    <location>
        <begin position="24"/>
        <end position="276"/>
    </location>
</feature>
<keyword evidence="6" id="KW-1185">Reference proteome</keyword>
<proteinExistence type="inferred from homology"/>
<accession>A0A1H0FNI5</accession>
<reference evidence="6" key="1">
    <citation type="submission" date="2016-10" db="EMBL/GenBank/DDBJ databases">
        <authorList>
            <person name="Varghese N."/>
            <person name="Submissions S."/>
        </authorList>
    </citation>
    <scope>NUCLEOTIDE SEQUENCE [LARGE SCALE GENOMIC DNA]</scope>
    <source>
        <strain evidence="6">JCM 21621</strain>
    </source>
</reference>
<evidence type="ECO:0000313" key="6">
    <source>
        <dbReference type="Proteomes" id="UP000242957"/>
    </source>
</evidence>
<name>A0A1H0FNI5_9PSED</name>
<feature type="domain" description="Solute-binding protein family 3/N-terminal" evidence="4">
    <location>
        <begin position="51"/>
        <end position="252"/>
    </location>
</feature>
<evidence type="ECO:0000256" key="3">
    <source>
        <dbReference type="SAM" id="SignalP"/>
    </source>
</evidence>
<gene>
    <name evidence="5" type="ORF">SAMN05216193_106271</name>
</gene>
<keyword evidence="2 3" id="KW-0732">Signal</keyword>
<dbReference type="PANTHER" id="PTHR35936">
    <property type="entry name" value="MEMBRANE-BOUND LYTIC MUREIN TRANSGLYCOSYLASE F"/>
    <property type="match status" value="1"/>
</dbReference>
<dbReference type="Pfam" id="PF00497">
    <property type="entry name" value="SBP_bac_3"/>
    <property type="match status" value="1"/>
</dbReference>
<organism evidence="5 6">
    <name type="scientific">Pseudomonas jinjuensis</name>
    <dbReference type="NCBI Taxonomy" id="198616"/>
    <lineage>
        <taxon>Bacteria</taxon>
        <taxon>Pseudomonadati</taxon>
        <taxon>Pseudomonadota</taxon>
        <taxon>Gammaproteobacteria</taxon>
        <taxon>Pseudomonadales</taxon>
        <taxon>Pseudomonadaceae</taxon>
        <taxon>Pseudomonas</taxon>
    </lineage>
</organism>
<dbReference type="InterPro" id="IPR001638">
    <property type="entry name" value="Solute-binding_3/MltF_N"/>
</dbReference>
<evidence type="ECO:0000256" key="2">
    <source>
        <dbReference type="ARBA" id="ARBA00022729"/>
    </source>
</evidence>
<dbReference type="SUPFAM" id="SSF53850">
    <property type="entry name" value="Periplasmic binding protein-like II"/>
    <property type="match status" value="1"/>
</dbReference>
<dbReference type="Proteomes" id="UP000242957">
    <property type="component" value="Unassembled WGS sequence"/>
</dbReference>